<dbReference type="Pfam" id="PF02371">
    <property type="entry name" value="Transposase_20"/>
    <property type="match status" value="1"/>
</dbReference>
<organism evidence="3 4">
    <name type="scientific">Leucobacter coleopterorum</name>
    <dbReference type="NCBI Taxonomy" id="2714933"/>
    <lineage>
        <taxon>Bacteria</taxon>
        <taxon>Bacillati</taxon>
        <taxon>Actinomycetota</taxon>
        <taxon>Actinomycetes</taxon>
        <taxon>Micrococcales</taxon>
        <taxon>Microbacteriaceae</taxon>
        <taxon>Leucobacter</taxon>
    </lineage>
</organism>
<proteinExistence type="predicted"/>
<protein>
    <submittedName>
        <fullName evidence="3">IS110 family transposase</fullName>
    </submittedName>
</protein>
<reference evidence="3 4" key="1">
    <citation type="submission" date="2020-03" db="EMBL/GenBank/DDBJ databases">
        <title>Leucobacter sp. nov., isolated from beetles.</title>
        <authorList>
            <person name="Hyun D.-W."/>
            <person name="Bae J.-W."/>
        </authorList>
    </citation>
    <scope>NUCLEOTIDE SEQUENCE [LARGE SCALE GENOMIC DNA]</scope>
    <source>
        <strain evidence="3 4">HDW9A</strain>
    </source>
</reference>
<dbReference type="RefSeq" id="WP_166331680.1">
    <property type="nucleotide sequence ID" value="NZ_CP049933.1"/>
</dbReference>
<name>A0ABX6JYP3_9MICO</name>
<dbReference type="NCBIfam" id="NF033542">
    <property type="entry name" value="transpos_IS110"/>
    <property type="match status" value="1"/>
</dbReference>
<feature type="domain" description="Transposase IS110-like N-terminal" evidence="1">
    <location>
        <begin position="12"/>
        <end position="158"/>
    </location>
</feature>
<dbReference type="Proteomes" id="UP000503441">
    <property type="component" value="Chromosome"/>
</dbReference>
<dbReference type="InterPro" id="IPR047650">
    <property type="entry name" value="Transpos_IS110"/>
</dbReference>
<accession>A0ABX6JYP3</accession>
<dbReference type="InterPro" id="IPR002525">
    <property type="entry name" value="Transp_IS110-like_N"/>
</dbReference>
<dbReference type="Pfam" id="PF01548">
    <property type="entry name" value="DEDD_Tnp_IS110"/>
    <property type="match status" value="1"/>
</dbReference>
<dbReference type="PANTHER" id="PTHR33055">
    <property type="entry name" value="TRANSPOSASE FOR INSERTION SEQUENCE ELEMENT IS1111A"/>
    <property type="match status" value="1"/>
</dbReference>
<keyword evidence="4" id="KW-1185">Reference proteome</keyword>
<feature type="domain" description="Transposase IS116/IS110/IS902 C-terminal" evidence="2">
    <location>
        <begin position="230"/>
        <end position="312"/>
    </location>
</feature>
<dbReference type="EMBL" id="CP049933">
    <property type="protein sequence ID" value="QIM19438.1"/>
    <property type="molecule type" value="Genomic_DNA"/>
</dbReference>
<sequence length="406" mass="44894">MTNIAEPCDIYAGVDTHADTHHAAVIDQNGKHLADAQFPTTPAGYVALTAFILMYGILVRVGIEGTSSYGAGLTRHLTSFGHHVIEVIRPNRQLRRMSGKSDPIDAYAAAKTALTETKQPTPKSGDGTVEQIRYLFAARRSAIKARTAAQVQLKSLLVTAPSLLRERFRNVTDAALVADLADFDIRPYPEHQGIVIALRALARRHRYISTEIHTLDQELETLTKHTNPALTAAHGVGTVTAAQLLITAGDNSDRLRSEAAFAALCGVSPIPASSGKTTRHRLNRGGDRHANSALHRIALVRMSHEPRTRAYVEKKRAEGRNNKEIIRCLKRAIAREVFTLLTKNVEVPRVDDLRPFRQALGITLQQVAEHFNVWLTKISRLERGLTRDDQLAQAYREWLETSAPKS</sequence>
<evidence type="ECO:0000313" key="4">
    <source>
        <dbReference type="Proteomes" id="UP000503441"/>
    </source>
</evidence>
<evidence type="ECO:0000259" key="2">
    <source>
        <dbReference type="Pfam" id="PF02371"/>
    </source>
</evidence>
<evidence type="ECO:0000259" key="1">
    <source>
        <dbReference type="Pfam" id="PF01548"/>
    </source>
</evidence>
<evidence type="ECO:0000313" key="3">
    <source>
        <dbReference type="EMBL" id="QIM19438.1"/>
    </source>
</evidence>
<gene>
    <name evidence="3" type="ORF">G7066_14215</name>
</gene>
<dbReference type="InterPro" id="IPR003346">
    <property type="entry name" value="Transposase_20"/>
</dbReference>
<dbReference type="PANTHER" id="PTHR33055:SF16">
    <property type="entry name" value="TRANSPOSASE FOR INSERTION SEQUENCE ELEMENT IS1547"/>
    <property type="match status" value="1"/>
</dbReference>